<feature type="region of interest" description="Disordered" evidence="1">
    <location>
        <begin position="579"/>
        <end position="702"/>
    </location>
</feature>
<feature type="compositionally biased region" description="Low complexity" evidence="1">
    <location>
        <begin position="685"/>
        <end position="700"/>
    </location>
</feature>
<gene>
    <name evidence="3" type="ORF">Daus18300_011516</name>
</gene>
<reference evidence="3 4" key="1">
    <citation type="journal article" date="2024" name="IMA Fungus">
        <title>IMA Genome - F19 : A genome assembly and annotation guide to empower mycologists, including annotated draft genome sequences of Ceratocystis pirilliformis, Diaporthe australafricana, Fusarium ophioides, Paecilomyces lecythidis, and Sporothrix stenoceras.</title>
        <authorList>
            <person name="Aylward J."/>
            <person name="Wilson A.M."/>
            <person name="Visagie C.M."/>
            <person name="Spraker J."/>
            <person name="Barnes I."/>
            <person name="Buitendag C."/>
            <person name="Ceriani C."/>
            <person name="Del Mar Angel L."/>
            <person name="du Plessis D."/>
            <person name="Fuchs T."/>
            <person name="Gasser K."/>
            <person name="Kramer D."/>
            <person name="Li W."/>
            <person name="Munsamy K."/>
            <person name="Piso A."/>
            <person name="Price J.L."/>
            <person name="Sonnekus B."/>
            <person name="Thomas C."/>
            <person name="van der Nest A."/>
            <person name="van Dijk A."/>
            <person name="van Heerden A."/>
            <person name="van Vuuren N."/>
            <person name="Yilmaz N."/>
            <person name="Duong T.A."/>
            <person name="van der Merwe N.A."/>
            <person name="Wingfield M.J."/>
            <person name="Wingfield B.D."/>
        </authorList>
    </citation>
    <scope>NUCLEOTIDE SEQUENCE [LARGE SCALE GENOMIC DNA]</scope>
    <source>
        <strain evidence="3 4">CMW 18300</strain>
    </source>
</reference>
<feature type="region of interest" description="Disordered" evidence="1">
    <location>
        <begin position="501"/>
        <end position="526"/>
    </location>
</feature>
<comment type="caution">
    <text evidence="3">The sequence shown here is derived from an EMBL/GenBank/DDBJ whole genome shotgun (WGS) entry which is preliminary data.</text>
</comment>
<dbReference type="PANTHER" id="PTHR35391:SF7">
    <property type="entry name" value="C2H2-TYPE DOMAIN-CONTAINING PROTEIN"/>
    <property type="match status" value="1"/>
</dbReference>
<protein>
    <recommendedName>
        <fullName evidence="2">C2H2-type domain-containing protein</fullName>
    </recommendedName>
</protein>
<proteinExistence type="predicted"/>
<evidence type="ECO:0000256" key="1">
    <source>
        <dbReference type="SAM" id="MobiDB-lite"/>
    </source>
</evidence>
<organism evidence="3 4">
    <name type="scientific">Diaporthe australafricana</name>
    <dbReference type="NCBI Taxonomy" id="127596"/>
    <lineage>
        <taxon>Eukaryota</taxon>
        <taxon>Fungi</taxon>
        <taxon>Dikarya</taxon>
        <taxon>Ascomycota</taxon>
        <taxon>Pezizomycotina</taxon>
        <taxon>Sordariomycetes</taxon>
        <taxon>Sordariomycetidae</taxon>
        <taxon>Diaporthales</taxon>
        <taxon>Diaporthaceae</taxon>
        <taxon>Diaporthe</taxon>
    </lineage>
</organism>
<feature type="domain" description="C2H2-type" evidence="2">
    <location>
        <begin position="466"/>
        <end position="486"/>
    </location>
</feature>
<evidence type="ECO:0000313" key="4">
    <source>
        <dbReference type="Proteomes" id="UP001583177"/>
    </source>
</evidence>
<accession>A0ABR3W659</accession>
<sequence>MESTELHELGTEIFAAFSELSGIQDIASRSVGKRLISEEQRFRLWAHSLGLHNQGHSSLDYRVRDAVAVKSRLADILAELKGHLENLLAVHRGERQPFEIAAAAAAAAPSDGAYDGDSDARSTSPSLSSGDTSFYEVDFRMESVAETLDALYSLATKIKNPRNRPQLAIDELYKHIPAHVRKEFIQEREEAAIAIICHVQRQQLSEGLQHGGLKASGMSHDEVLEQYASPSNWLVRRTGIANARRRQQFVYWKEHAERIVRGPASNAPPPLYNDAPAADNKQPFQPEQGEHVPIQPVLGRSLATSATRLGETFVKLDDLKSVISHQSRVSTVMNLRGDKLEWPSPPVQTASSGFFTCPYCRIICPRKYLAKEAWCVHLIHDLQPYHCTFERCHDPNRICGTRQEWLEHESLHTRVWHCAAHGEEFETQPEYTAHLHEKHAEQEAEYFSPELIAAAVGPSLRLHRDCPFCPTAFSGASALQKHVMFHLERLALLALPADDEDGIDKSERASDSHEGQRRGRVGSIQGDFTDEEQLLFTDIFGSTASDQHGPKTAMAAIQEAASRPEEIPFLSQWLADSEGADADPSQLTGEPRPSDSKAQEGLSPHERSVPNNEGPGEVSGQLEPTHPNPKFHGQPNAPVEEHFPYLPWRGTTENFNYRPGLSVDRQSSAEEEGGEGGEVDHEVDQSAISDSHPSPSQSSIRDLASRLMSKIWIFGGQTAQNEAT</sequence>
<evidence type="ECO:0000313" key="3">
    <source>
        <dbReference type="EMBL" id="KAL1854330.1"/>
    </source>
</evidence>
<dbReference type="EMBL" id="JAWRVE010000141">
    <property type="protein sequence ID" value="KAL1854330.1"/>
    <property type="molecule type" value="Genomic_DNA"/>
</dbReference>
<dbReference type="PROSITE" id="PS00028">
    <property type="entry name" value="ZINC_FINGER_C2H2_1"/>
    <property type="match status" value="1"/>
</dbReference>
<keyword evidence="4" id="KW-1185">Reference proteome</keyword>
<dbReference type="SMART" id="SM00355">
    <property type="entry name" value="ZnF_C2H2"/>
    <property type="match status" value="3"/>
</dbReference>
<name>A0ABR3W659_9PEZI</name>
<feature type="compositionally biased region" description="Basic and acidic residues" evidence="1">
    <location>
        <begin position="592"/>
        <end position="608"/>
    </location>
</feature>
<feature type="compositionally biased region" description="Basic and acidic residues" evidence="1">
    <location>
        <begin position="503"/>
        <end position="517"/>
    </location>
</feature>
<dbReference type="Proteomes" id="UP001583177">
    <property type="component" value="Unassembled WGS sequence"/>
</dbReference>
<dbReference type="PANTHER" id="PTHR35391">
    <property type="entry name" value="C2H2-TYPE DOMAIN-CONTAINING PROTEIN-RELATED"/>
    <property type="match status" value="1"/>
</dbReference>
<evidence type="ECO:0000259" key="2">
    <source>
        <dbReference type="PROSITE" id="PS00028"/>
    </source>
</evidence>
<dbReference type="InterPro" id="IPR013087">
    <property type="entry name" value="Znf_C2H2_type"/>
</dbReference>
<feature type="region of interest" description="Disordered" evidence="1">
    <location>
        <begin position="111"/>
        <end position="130"/>
    </location>
</feature>